<organism evidence="2 3">
    <name type="scientific">Defluviimonas salinarum</name>
    <dbReference type="NCBI Taxonomy" id="2992147"/>
    <lineage>
        <taxon>Bacteria</taxon>
        <taxon>Pseudomonadati</taxon>
        <taxon>Pseudomonadota</taxon>
        <taxon>Alphaproteobacteria</taxon>
        <taxon>Rhodobacterales</taxon>
        <taxon>Paracoccaceae</taxon>
        <taxon>Albidovulum</taxon>
    </lineage>
</organism>
<feature type="domain" description="HNH nuclease" evidence="1">
    <location>
        <begin position="76"/>
        <end position="129"/>
    </location>
</feature>
<dbReference type="EMBL" id="JAPDOG010000014">
    <property type="protein sequence ID" value="MCW3782916.1"/>
    <property type="molecule type" value="Genomic_DNA"/>
</dbReference>
<dbReference type="InterPro" id="IPR029471">
    <property type="entry name" value="HNH_5"/>
</dbReference>
<dbReference type="InterPro" id="IPR052892">
    <property type="entry name" value="NA-targeting_endonuclease"/>
</dbReference>
<comment type="caution">
    <text evidence="2">The sequence shown here is derived from an EMBL/GenBank/DDBJ whole genome shotgun (WGS) entry which is preliminary data.</text>
</comment>
<keyword evidence="3" id="KW-1185">Reference proteome</keyword>
<proteinExistence type="predicted"/>
<dbReference type="PANTHER" id="PTHR33877:SF2">
    <property type="entry name" value="OS07G0170200 PROTEIN"/>
    <property type="match status" value="1"/>
</dbReference>
<name>A0ABT3J5E1_9RHOB</name>
<keyword evidence="2" id="KW-0378">Hydrolase</keyword>
<protein>
    <submittedName>
        <fullName evidence="2">HNH endonuclease</fullName>
    </submittedName>
</protein>
<dbReference type="CDD" id="cd00085">
    <property type="entry name" value="HNHc"/>
    <property type="match status" value="1"/>
</dbReference>
<dbReference type="Proteomes" id="UP001207582">
    <property type="component" value="Unassembled WGS sequence"/>
</dbReference>
<keyword evidence="2" id="KW-0255">Endonuclease</keyword>
<dbReference type="Pfam" id="PF14279">
    <property type="entry name" value="HNH_5"/>
    <property type="match status" value="1"/>
</dbReference>
<dbReference type="RefSeq" id="WP_264772550.1">
    <property type="nucleotide sequence ID" value="NZ_JAPDOG010000014.1"/>
</dbReference>
<keyword evidence="2" id="KW-0540">Nuclease</keyword>
<evidence type="ECO:0000313" key="3">
    <source>
        <dbReference type="Proteomes" id="UP001207582"/>
    </source>
</evidence>
<dbReference type="Gene3D" id="1.10.30.50">
    <property type="match status" value="1"/>
</dbReference>
<sequence>MTLAYPALVLNADFAPISTFPLSTWDFGRTFRNVLKDRVIVLEEYDHEIRAPRLTYRPPSVVALKDYVKRPDRVPFTRMNLFLRDGFRCQYCGEEHAPKDLTFDHVIPRSKGGGTNWENIVAACVPCNTRKGHRQDMRPIAPPKRPSAHALMRRRGGDLGHLHKSWTDYLYWSGALQSD</sequence>
<accession>A0ABT3J5E1</accession>
<evidence type="ECO:0000259" key="1">
    <source>
        <dbReference type="SMART" id="SM00507"/>
    </source>
</evidence>
<gene>
    <name evidence="2" type="ORF">OM960_15265</name>
</gene>
<dbReference type="SMART" id="SM00507">
    <property type="entry name" value="HNHc"/>
    <property type="match status" value="1"/>
</dbReference>
<dbReference type="PANTHER" id="PTHR33877">
    <property type="entry name" value="SLL1193 PROTEIN"/>
    <property type="match status" value="1"/>
</dbReference>
<dbReference type="GO" id="GO:0004519">
    <property type="term" value="F:endonuclease activity"/>
    <property type="evidence" value="ECO:0007669"/>
    <property type="project" value="UniProtKB-KW"/>
</dbReference>
<evidence type="ECO:0000313" key="2">
    <source>
        <dbReference type="EMBL" id="MCW3782916.1"/>
    </source>
</evidence>
<reference evidence="2 3" key="1">
    <citation type="submission" date="2022-10" db="EMBL/GenBank/DDBJ databases">
        <title>Defluviimonas sp. CAU 1641 isolated from mud.</title>
        <authorList>
            <person name="Kim W."/>
        </authorList>
    </citation>
    <scope>NUCLEOTIDE SEQUENCE [LARGE SCALE GENOMIC DNA]</scope>
    <source>
        <strain evidence="2 3">CAU 1641</strain>
    </source>
</reference>
<dbReference type="InterPro" id="IPR003615">
    <property type="entry name" value="HNH_nuc"/>
</dbReference>